<sequence length="1678" mass="191066">MAPMDRKEARAIVNTLRKKNGGLSAEQRERMDKEDLEIIENLREQLGGSVQSLATNLYSTDTRFVFELIQNAEDNNYTKAKAANEAPFLSFNIHPDKVIVDSNEDGFNKDNVVAICSITKSGKVKSSKSEDQRQRGYIGEKGIGFKSVFKVASRVHIQSEPFSFCFEYNRESVSETGMGMITPFFLEHKDIPDGIRTRMTLELAPTVDFENLVKQFSDPDQLPESLLIFLSQINNLTIAIHDTVGLISQTNYSYRYEDKDRKGILTKVTLHGSPKVTTCHITKKIIQDLPKDPARENKTWAEVILAFPIDSHSMPVIEQQHVFAYLPMRQVGFSFLIQSDFVTQASREDLSNSPRNEALLEGVAETFRDAVLQFCEHRSLRFHWMKYLPSKSISQPFWAKLLPRILKLLKDTPILLSRSGKSWKRPNQLKRLTPEALDDDQKPLFDDLPNELYLSDEYGSGEQTAFTILGIQYITMGELLDRVKADLMNANSKMKSSTTSKSWHERSAYLLLTPFKNNHSQQCQQIRGLCLTPLRDGSWVSGTIGRTFYPEDGRVPLPTDLGLQLVDPRALEVPSRRALFSELGVRTPNSQSVVNLIIGRYNKFNAVDLQHSIEHLRYLYWKLPKDQKTLDRSIYIKDHANQPVYRSFLTFGNKDLIVDDLYFESDDVYGASRLLMELKNGEEIIAPGFPVHFINKAYLEAVSSKARQNDTSWGDWLANFAEIRRIPRLVNKADGTKLSGVFSYILDWRRDRIVGTLKTHWNSYIPLMNGEILQTLSQASVPCDGIADTSLAETYMPLSNLKDSCARLGVESAVPFLKLPTEVSEKSLAEWDFLKTLQVRYQADLDFYVHILRHLRCSAGTLSKREEDSLFTTYEEIGRYSREDDYSRLRLVLPQFFNVPLTTDSLIFAETKAVYVRPNGSGHAQWAMPKQCVWEAPNFLDVRYSLATTGRYRDSSRLKHLFNTILEIHNAGWDEYVLQVTDEKRRGEPHVELSTIYRQIFEQCSDEQSWELIRKRFEEHALIYVPQGNSWWPPSLCLWAVASKIENKTAIALHYQGLQKFFVERLKVDVPNIPMLVDQVLAIADEKIPRLQAIRDLIKELNFFGPRAPALDRLIGAPILPVKGTDGIVKLVKTTDAFAIGDRVHYLELFANKIPVIDYNMEDTHRLESFLSSLGLEDRYMSRLVQERSMVGSASKHVKLSDRLKIKAYSILRCAAHYEAADPQDKSLFERFRDIEVCVSDTIVKTVTISLEGLEPVTIEGEKAKLHLEETNKHLKLYVPQDRRHRELCFVTALPNRLAAYLGIQKPEAVKVLGDLLRSSASILDQVFEDYGIVPLPWPEPIEHGVPSRETLESDEEDGGHLPSVQTSTQPSGSKESTPERGRDTFQRTGDATPRLGRRNDSSYGRETEYSFGRSTYTPGTPSSTGSLNTPRSSLTPAPVSVRLQEAPTQTLPNPQYIALLNYVIAAAAAHVLQILGLPPLAEQPEPIQLPDTAFGRRSENQIAHDIKIGAAGELYAFEFLHNLGLPNFGIENWKSTIRKEVCVHEKYRDMHAWRGLETADIVYEDCGPDHKLTGFLSRYGRLGDSLVQGASIRYYLEVKTTTGDCSNRFFLSKAQYLRMERMALRERIPATEVYVIMRVYNLGRRNMGIRYYVDPWGWKEREDLIIEAESYTATEAL</sequence>
<dbReference type="Proteomes" id="UP001166286">
    <property type="component" value="Unassembled WGS sequence"/>
</dbReference>
<evidence type="ECO:0000313" key="2">
    <source>
        <dbReference type="EMBL" id="KAK0513650.1"/>
    </source>
</evidence>
<dbReference type="SUPFAM" id="SSF55874">
    <property type="entry name" value="ATPase domain of HSP90 chaperone/DNA topoisomerase II/histidine kinase"/>
    <property type="match status" value="1"/>
</dbReference>
<feature type="compositionally biased region" description="Basic and acidic residues" evidence="1">
    <location>
        <begin position="1377"/>
        <end position="1386"/>
    </location>
</feature>
<feature type="compositionally biased region" description="Basic and acidic residues" evidence="1">
    <location>
        <begin position="1398"/>
        <end position="1409"/>
    </location>
</feature>
<accession>A0AA39R4F9</accession>
<protein>
    <recommendedName>
        <fullName evidence="4">Protein NO VEIN C-terminal domain-containing protein</fullName>
    </recommendedName>
</protein>
<dbReference type="EMBL" id="JAFEKC020000007">
    <property type="protein sequence ID" value="KAK0513650.1"/>
    <property type="molecule type" value="Genomic_DNA"/>
</dbReference>
<dbReference type="InterPro" id="IPR052957">
    <property type="entry name" value="Auxin_embryo_med"/>
</dbReference>
<dbReference type="PANTHER" id="PTHR32387">
    <property type="entry name" value="WU:FJ29H11"/>
    <property type="match status" value="1"/>
</dbReference>
<reference evidence="2" key="1">
    <citation type="submission" date="2023-03" db="EMBL/GenBank/DDBJ databases">
        <title>Complete genome of Cladonia borealis.</title>
        <authorList>
            <person name="Park H."/>
        </authorList>
    </citation>
    <scope>NUCLEOTIDE SEQUENCE</scope>
    <source>
        <strain evidence="2">ANT050790</strain>
    </source>
</reference>
<gene>
    <name evidence="2" type="ORF">JMJ35_004014</name>
</gene>
<name>A0AA39R4F9_9LECA</name>
<proteinExistence type="predicted"/>
<evidence type="ECO:0000256" key="1">
    <source>
        <dbReference type="SAM" id="MobiDB-lite"/>
    </source>
</evidence>
<dbReference type="Gene3D" id="3.30.565.10">
    <property type="entry name" value="Histidine kinase-like ATPase, C-terminal domain"/>
    <property type="match status" value="1"/>
</dbReference>
<dbReference type="NCBIfam" id="NF047352">
    <property type="entry name" value="P_loop_sacsin"/>
    <property type="match status" value="1"/>
</dbReference>
<comment type="caution">
    <text evidence="2">The sequence shown here is derived from an EMBL/GenBank/DDBJ whole genome shotgun (WGS) entry which is preliminary data.</text>
</comment>
<dbReference type="InterPro" id="IPR036890">
    <property type="entry name" value="HATPase_C_sf"/>
</dbReference>
<dbReference type="PANTHER" id="PTHR32387:SF0">
    <property type="entry name" value="PROTEIN NO VEIN"/>
    <property type="match status" value="1"/>
</dbReference>
<keyword evidence="3" id="KW-1185">Reference proteome</keyword>
<feature type="compositionally biased region" description="Polar residues" evidence="1">
    <location>
        <begin position="1364"/>
        <end position="1376"/>
    </location>
</feature>
<feature type="region of interest" description="Disordered" evidence="1">
    <location>
        <begin position="1342"/>
        <end position="1436"/>
    </location>
</feature>
<evidence type="ECO:0000313" key="3">
    <source>
        <dbReference type="Proteomes" id="UP001166286"/>
    </source>
</evidence>
<organism evidence="2 3">
    <name type="scientific">Cladonia borealis</name>
    <dbReference type="NCBI Taxonomy" id="184061"/>
    <lineage>
        <taxon>Eukaryota</taxon>
        <taxon>Fungi</taxon>
        <taxon>Dikarya</taxon>
        <taxon>Ascomycota</taxon>
        <taxon>Pezizomycotina</taxon>
        <taxon>Lecanoromycetes</taxon>
        <taxon>OSLEUM clade</taxon>
        <taxon>Lecanoromycetidae</taxon>
        <taxon>Lecanorales</taxon>
        <taxon>Lecanorineae</taxon>
        <taxon>Cladoniaceae</taxon>
        <taxon>Cladonia</taxon>
    </lineage>
</organism>
<evidence type="ECO:0008006" key="4">
    <source>
        <dbReference type="Google" id="ProtNLM"/>
    </source>
</evidence>
<feature type="compositionally biased region" description="Basic and acidic residues" evidence="1">
    <location>
        <begin position="1342"/>
        <end position="1352"/>
    </location>
</feature>
<feature type="compositionally biased region" description="Low complexity" evidence="1">
    <location>
        <begin position="1415"/>
        <end position="1427"/>
    </location>
</feature>